<sequence>MSELWNRPFLSEEEVLAIIKTHIQEKKPFSLIRIGDGENICLAQEAVWPIQTVMETKWAKNSRRSNQKGVRLPNLRLRDKMIRAIRRATIVGIPRENDQEILNSQQYLRPLTEQCFLKYQLFPNAVCHTFVNRHLPEKKDFWMMLKGKKVILISKWAHPFKKFIKKNYPKFNISITPIKFNNYHQIKPVLKKVKPLKADLVLVSAGVNALVLVDKLAHTQNRVAIDFGKTPMLILKKNSRVTPWLPERKRRKKR</sequence>
<evidence type="ECO:0000313" key="2">
    <source>
        <dbReference type="EMBL" id="MBP1932975.1"/>
    </source>
</evidence>
<dbReference type="RefSeq" id="WP_209811012.1">
    <property type="nucleotide sequence ID" value="NZ_JAGGKT010000009.1"/>
</dbReference>
<accession>A0ABS4GRR5</accession>
<feature type="domain" description="GT-D fold-like" evidence="1">
    <location>
        <begin position="10"/>
        <end position="231"/>
    </location>
</feature>
<proteinExistence type="predicted"/>
<dbReference type="Proteomes" id="UP001519343">
    <property type="component" value="Unassembled WGS sequence"/>
</dbReference>
<comment type="caution">
    <text evidence="2">The sequence shown here is derived from an EMBL/GenBank/DDBJ whole genome shotgun (WGS) entry which is preliminary data.</text>
</comment>
<dbReference type="InterPro" id="IPR055171">
    <property type="entry name" value="GT-D-like"/>
</dbReference>
<dbReference type="InterPro" id="IPR049785">
    <property type="entry name" value="GT-D-like_firm"/>
</dbReference>
<evidence type="ECO:0000259" key="1">
    <source>
        <dbReference type="Pfam" id="PF22882"/>
    </source>
</evidence>
<keyword evidence="3" id="KW-1185">Reference proteome</keyword>
<protein>
    <recommendedName>
        <fullName evidence="1">GT-D fold-like domain-containing protein</fullName>
    </recommendedName>
</protein>
<evidence type="ECO:0000313" key="3">
    <source>
        <dbReference type="Proteomes" id="UP001519343"/>
    </source>
</evidence>
<dbReference type="Pfam" id="PF22882">
    <property type="entry name" value="GT-D-like"/>
    <property type="match status" value="1"/>
</dbReference>
<organism evidence="2 3">
    <name type="scientific">Ammoniphilus resinae</name>
    <dbReference type="NCBI Taxonomy" id="861532"/>
    <lineage>
        <taxon>Bacteria</taxon>
        <taxon>Bacillati</taxon>
        <taxon>Bacillota</taxon>
        <taxon>Bacilli</taxon>
        <taxon>Bacillales</taxon>
        <taxon>Paenibacillaceae</taxon>
        <taxon>Aneurinibacillus group</taxon>
        <taxon>Ammoniphilus</taxon>
    </lineage>
</organism>
<reference evidence="2 3" key="1">
    <citation type="submission" date="2021-03" db="EMBL/GenBank/DDBJ databases">
        <title>Genomic Encyclopedia of Type Strains, Phase IV (KMG-IV): sequencing the most valuable type-strain genomes for metagenomic binning, comparative biology and taxonomic classification.</title>
        <authorList>
            <person name="Goeker M."/>
        </authorList>
    </citation>
    <scope>NUCLEOTIDE SEQUENCE [LARGE SCALE GENOMIC DNA]</scope>
    <source>
        <strain evidence="2 3">DSM 24738</strain>
    </source>
</reference>
<gene>
    <name evidence="2" type="ORF">J2Z37_002986</name>
</gene>
<dbReference type="EMBL" id="JAGGKT010000009">
    <property type="protein sequence ID" value="MBP1932975.1"/>
    <property type="molecule type" value="Genomic_DNA"/>
</dbReference>
<dbReference type="NCBIfam" id="NF040628">
    <property type="entry name" value="GT-D_rel"/>
    <property type="match status" value="1"/>
</dbReference>
<name>A0ABS4GRR5_9BACL</name>